<evidence type="ECO:0000256" key="4">
    <source>
        <dbReference type="ARBA" id="ARBA00022989"/>
    </source>
</evidence>
<organism evidence="7">
    <name type="scientific">Leucothrix mucor</name>
    <dbReference type="NCBI Taxonomy" id="45248"/>
    <lineage>
        <taxon>Bacteria</taxon>
        <taxon>Pseudomonadati</taxon>
        <taxon>Pseudomonadota</taxon>
        <taxon>Gammaproteobacteria</taxon>
        <taxon>Thiotrichales</taxon>
        <taxon>Thiotrichaceae</taxon>
        <taxon>Leucothrix</taxon>
    </lineage>
</organism>
<evidence type="ECO:0000256" key="6">
    <source>
        <dbReference type="SAM" id="Phobius"/>
    </source>
</evidence>
<dbReference type="Proteomes" id="UP000885750">
    <property type="component" value="Unassembled WGS sequence"/>
</dbReference>
<feature type="transmembrane region" description="Helical" evidence="6">
    <location>
        <begin position="82"/>
        <end position="100"/>
    </location>
</feature>
<evidence type="ECO:0000256" key="1">
    <source>
        <dbReference type="ARBA" id="ARBA00004651"/>
    </source>
</evidence>
<dbReference type="PANTHER" id="PTHR39087:SF2">
    <property type="entry name" value="UPF0104 MEMBRANE PROTEIN MJ1595"/>
    <property type="match status" value="1"/>
</dbReference>
<evidence type="ECO:0000256" key="5">
    <source>
        <dbReference type="ARBA" id="ARBA00023136"/>
    </source>
</evidence>
<dbReference type="Pfam" id="PF03706">
    <property type="entry name" value="LPG_synthase_TM"/>
    <property type="match status" value="1"/>
</dbReference>
<feature type="transmembrane region" description="Helical" evidence="6">
    <location>
        <begin position="202"/>
        <end position="229"/>
    </location>
</feature>
<feature type="transmembrane region" description="Helical" evidence="6">
    <location>
        <begin position="159"/>
        <end position="182"/>
    </location>
</feature>
<evidence type="ECO:0000256" key="3">
    <source>
        <dbReference type="ARBA" id="ARBA00022692"/>
    </source>
</evidence>
<gene>
    <name evidence="7" type="ORF">ENJ51_05265</name>
</gene>
<comment type="subcellular location">
    <subcellularLocation>
        <location evidence="1">Cell membrane</location>
        <topology evidence="1">Multi-pass membrane protein</topology>
    </subcellularLocation>
</comment>
<dbReference type="GO" id="GO:0005886">
    <property type="term" value="C:plasma membrane"/>
    <property type="evidence" value="ECO:0007669"/>
    <property type="project" value="UniProtKB-SubCell"/>
</dbReference>
<feature type="transmembrane region" description="Helical" evidence="6">
    <location>
        <begin position="286"/>
        <end position="307"/>
    </location>
</feature>
<reference evidence="7" key="1">
    <citation type="journal article" date="2020" name="mSystems">
        <title>Genome- and Community-Level Interaction Insights into Carbon Utilization and Element Cycling Functions of Hydrothermarchaeota in Hydrothermal Sediment.</title>
        <authorList>
            <person name="Zhou Z."/>
            <person name="Liu Y."/>
            <person name="Xu W."/>
            <person name="Pan J."/>
            <person name="Luo Z.H."/>
            <person name="Li M."/>
        </authorList>
    </citation>
    <scope>NUCLEOTIDE SEQUENCE [LARGE SCALE GENOMIC DNA]</scope>
    <source>
        <strain evidence="7">HyVt-493</strain>
    </source>
</reference>
<name>A0A7V2SZ81_LEUMU</name>
<dbReference type="PANTHER" id="PTHR39087">
    <property type="entry name" value="UPF0104 MEMBRANE PROTEIN MJ1595"/>
    <property type="match status" value="1"/>
</dbReference>
<dbReference type="AlphaFoldDB" id="A0A7V2SZ81"/>
<sequence>MKKINIRRLLSGTFAISLFCFCAGYIFSTYEWMELLAVLATMQITLFFIGTAITILVFWLLRALRWKLLLQSLGITISFRHIYISSALSMSIALLTPLMSGEILKIELLKREGIIDRVPGYTTFALEKALDSIILLLLGLVFLFVLFPAELPIKIIPLVLIAIIILCVLLVLLGKVLIAYLPSSKHLALFLEQIQTLLHHSFYFFSALSLTILSWAILALGWMICLLSISVDVSYPQASGLLGMITIVNIFSLIPAGIGISEASSAELLIQLGVEPPKAQAGAVMFRFYEAYILLIGGVHLAIWAFMQRKKIPFITRRLSDH</sequence>
<keyword evidence="5 6" id="KW-0472">Membrane</keyword>
<evidence type="ECO:0000313" key="7">
    <source>
        <dbReference type="EMBL" id="HFC92205.1"/>
    </source>
</evidence>
<feature type="transmembrane region" description="Helical" evidence="6">
    <location>
        <begin position="9"/>
        <end position="30"/>
    </location>
</feature>
<keyword evidence="4 6" id="KW-1133">Transmembrane helix</keyword>
<keyword evidence="2" id="KW-1003">Cell membrane</keyword>
<proteinExistence type="predicted"/>
<dbReference type="NCBIfam" id="TIGR00374">
    <property type="entry name" value="flippase-like domain"/>
    <property type="match status" value="1"/>
</dbReference>
<comment type="caution">
    <text evidence="7">The sequence shown here is derived from an EMBL/GenBank/DDBJ whole genome shotgun (WGS) entry which is preliminary data.</text>
</comment>
<keyword evidence="3 6" id="KW-0812">Transmembrane</keyword>
<feature type="transmembrane region" description="Helical" evidence="6">
    <location>
        <begin position="36"/>
        <end position="61"/>
    </location>
</feature>
<dbReference type="EMBL" id="DRMS01000198">
    <property type="protein sequence ID" value="HFC92205.1"/>
    <property type="molecule type" value="Genomic_DNA"/>
</dbReference>
<feature type="transmembrane region" description="Helical" evidence="6">
    <location>
        <begin position="241"/>
        <end position="260"/>
    </location>
</feature>
<protein>
    <submittedName>
        <fullName evidence="7">Flippase-like domain-containing protein</fullName>
    </submittedName>
</protein>
<evidence type="ECO:0000256" key="2">
    <source>
        <dbReference type="ARBA" id="ARBA00022475"/>
    </source>
</evidence>
<dbReference type="InterPro" id="IPR022791">
    <property type="entry name" value="L-PG_synthase/AglD"/>
</dbReference>
<accession>A0A7V2SZ81</accession>
<feature type="transmembrane region" description="Helical" evidence="6">
    <location>
        <begin position="129"/>
        <end position="147"/>
    </location>
</feature>